<keyword evidence="1" id="KW-1133">Transmembrane helix</keyword>
<protein>
    <submittedName>
        <fullName evidence="2">Uncharacterized protein</fullName>
    </submittedName>
</protein>
<name>A0A382CNJ2_9ZZZZ</name>
<reference evidence="2" key="1">
    <citation type="submission" date="2018-05" db="EMBL/GenBank/DDBJ databases">
        <authorList>
            <person name="Lanie J.A."/>
            <person name="Ng W.-L."/>
            <person name="Kazmierczak K.M."/>
            <person name="Andrzejewski T.M."/>
            <person name="Davidsen T.M."/>
            <person name="Wayne K.J."/>
            <person name="Tettelin H."/>
            <person name="Glass J.I."/>
            <person name="Rusch D."/>
            <person name="Podicherti R."/>
            <person name="Tsui H.-C.T."/>
            <person name="Winkler M.E."/>
        </authorList>
    </citation>
    <scope>NUCLEOTIDE SEQUENCE</scope>
</reference>
<dbReference type="EMBL" id="UINC01035241">
    <property type="protein sequence ID" value="SVB27342.1"/>
    <property type="molecule type" value="Genomic_DNA"/>
</dbReference>
<feature type="transmembrane region" description="Helical" evidence="1">
    <location>
        <begin position="220"/>
        <end position="240"/>
    </location>
</feature>
<feature type="transmembrane region" description="Helical" evidence="1">
    <location>
        <begin position="89"/>
        <end position="106"/>
    </location>
</feature>
<proteinExistence type="predicted"/>
<accession>A0A382CNJ2</accession>
<feature type="transmembrane region" description="Helical" evidence="1">
    <location>
        <begin position="16"/>
        <end position="35"/>
    </location>
</feature>
<organism evidence="2">
    <name type="scientific">marine metagenome</name>
    <dbReference type="NCBI Taxonomy" id="408172"/>
    <lineage>
        <taxon>unclassified sequences</taxon>
        <taxon>metagenomes</taxon>
        <taxon>ecological metagenomes</taxon>
    </lineage>
</organism>
<feature type="transmembrane region" description="Helical" evidence="1">
    <location>
        <begin position="167"/>
        <end position="186"/>
    </location>
</feature>
<feature type="transmembrane region" description="Helical" evidence="1">
    <location>
        <begin position="118"/>
        <end position="141"/>
    </location>
</feature>
<evidence type="ECO:0000313" key="2">
    <source>
        <dbReference type="EMBL" id="SVB27342.1"/>
    </source>
</evidence>
<feature type="transmembrane region" description="Helical" evidence="1">
    <location>
        <begin position="191"/>
        <end position="208"/>
    </location>
</feature>
<keyword evidence="1" id="KW-0472">Membrane</keyword>
<gene>
    <name evidence="2" type="ORF">METZ01_LOCUS180196</name>
</gene>
<dbReference type="AlphaFoldDB" id="A0A382CNJ2"/>
<keyword evidence="1" id="KW-0812">Transmembrane</keyword>
<sequence>MSESAMYKMPPTDTSPFSLMLWAQFAIFGLFVLQGAIEDDWVWAIADGIAGLLLLLRVKNGRPVVVLLIPVLTIALGSGEGLGELPFMWIFYGALAYLPVLAYDEFEVELDSDKKRIGVLGLFTAMVVVMGMVFGPAWVLAEGSGGEFEDPECSAEPCEVYEITSDAYNIIAAGIVIQVAAIGMAWGMRNYLAGPLGFLGIFTSWYGMGDMGIGDDPAGADFAWMLAMLTFFTLVMYGALGREVAPNSDASEGE</sequence>
<feature type="transmembrane region" description="Helical" evidence="1">
    <location>
        <begin position="65"/>
        <end position="83"/>
    </location>
</feature>
<feature type="transmembrane region" description="Helical" evidence="1">
    <location>
        <begin position="41"/>
        <end position="58"/>
    </location>
</feature>
<evidence type="ECO:0000256" key="1">
    <source>
        <dbReference type="SAM" id="Phobius"/>
    </source>
</evidence>